<reference evidence="2" key="1">
    <citation type="submission" date="2022-05" db="EMBL/GenBank/DDBJ databases">
        <title>Sphingomonas sp. strain RMG20 Genome sequencing and assembly.</title>
        <authorList>
            <person name="Kim I."/>
        </authorList>
    </citation>
    <scope>NUCLEOTIDE SEQUENCE</scope>
    <source>
        <strain evidence="2">RMG20</strain>
    </source>
</reference>
<proteinExistence type="predicted"/>
<evidence type="ECO:0000313" key="3">
    <source>
        <dbReference type="Proteomes" id="UP001055580"/>
    </source>
</evidence>
<accession>A0ABY4TV82</accession>
<dbReference type="EMBL" id="CP098401">
    <property type="protein sequence ID" value="URW76286.1"/>
    <property type="molecule type" value="Genomic_DNA"/>
</dbReference>
<dbReference type="Pfam" id="PF07238">
    <property type="entry name" value="PilZ"/>
    <property type="match status" value="1"/>
</dbReference>
<evidence type="ECO:0000313" key="2">
    <source>
        <dbReference type="EMBL" id="URW76286.1"/>
    </source>
</evidence>
<dbReference type="RefSeq" id="WP_250753326.1">
    <property type="nucleotide sequence ID" value="NZ_CP098401.1"/>
</dbReference>
<evidence type="ECO:0000259" key="1">
    <source>
        <dbReference type="Pfam" id="PF07238"/>
    </source>
</evidence>
<dbReference type="InterPro" id="IPR009875">
    <property type="entry name" value="PilZ_domain"/>
</dbReference>
<sequence length="88" mass="9782">MRVIVRRASVRRQGAESVDAELLDLSIYGCRITCPDPHDAGERVWLRLAGGMPISATVVWCRDGLAGCRFDEPIERATMRAMTLHLVS</sequence>
<feature type="domain" description="PilZ" evidence="1">
    <location>
        <begin position="3"/>
        <end position="81"/>
    </location>
</feature>
<gene>
    <name evidence="2" type="ORF">M9980_03425</name>
</gene>
<protein>
    <submittedName>
        <fullName evidence="2">PilZ domain-containing protein</fullName>
    </submittedName>
</protein>
<organism evidence="2 3">
    <name type="scientific">Sphingomonas donggukensis</name>
    <dbReference type="NCBI Taxonomy" id="2949093"/>
    <lineage>
        <taxon>Bacteria</taxon>
        <taxon>Pseudomonadati</taxon>
        <taxon>Pseudomonadota</taxon>
        <taxon>Alphaproteobacteria</taxon>
        <taxon>Sphingomonadales</taxon>
        <taxon>Sphingomonadaceae</taxon>
        <taxon>Sphingomonas</taxon>
    </lineage>
</organism>
<keyword evidence="3" id="KW-1185">Reference proteome</keyword>
<dbReference type="Proteomes" id="UP001055580">
    <property type="component" value="Chromosome"/>
</dbReference>
<dbReference type="SUPFAM" id="SSF141371">
    <property type="entry name" value="PilZ domain-like"/>
    <property type="match status" value="1"/>
</dbReference>
<dbReference type="Gene3D" id="2.40.10.220">
    <property type="entry name" value="predicted glycosyltransferase like domains"/>
    <property type="match status" value="1"/>
</dbReference>
<name>A0ABY4TV82_9SPHN</name>